<accession>A0A0N7J768</accession>
<evidence type="ECO:0000313" key="3">
    <source>
        <dbReference type="EMBL" id="KAB3859337.1"/>
    </source>
</evidence>
<proteinExistence type="predicted"/>
<evidence type="ECO:0000313" key="21">
    <source>
        <dbReference type="Proteomes" id="UP000437431"/>
    </source>
</evidence>
<evidence type="ECO:0000313" key="22">
    <source>
        <dbReference type="Proteomes" id="UP000460950"/>
    </source>
</evidence>
<dbReference type="EMBL" id="CP013020">
    <property type="protein sequence ID" value="ALK84330.1"/>
    <property type="molecule type" value="Genomic_DNA"/>
</dbReference>
<dbReference type="EMBL" id="WDAY01000003">
    <property type="protein sequence ID" value="KAB6563421.1"/>
    <property type="molecule type" value="Genomic_DNA"/>
</dbReference>
<dbReference type="Proteomes" id="UP000283833">
    <property type="component" value="Unassembled WGS sequence"/>
</dbReference>
<dbReference type="EMBL" id="JAHPYS010000042">
    <property type="protein sequence ID" value="MBU9140394.1"/>
    <property type="molecule type" value="Genomic_DNA"/>
</dbReference>
<dbReference type="EMBL" id="VULU01000010">
    <property type="protein sequence ID" value="MSS48095.1"/>
    <property type="molecule type" value="Genomic_DNA"/>
</dbReference>
<evidence type="ECO:0000313" key="4">
    <source>
        <dbReference type="EMBL" id="KAB6563421.1"/>
    </source>
</evidence>
<dbReference type="Proteomes" id="UP000283958">
    <property type="component" value="Unassembled WGS sequence"/>
</dbReference>
<gene>
    <name evidence="2" type="ORF">BvMPK_1726</name>
    <name evidence="13" type="ORF">DW105_09215</name>
    <name evidence="12" type="ORF">DW783_05940</name>
    <name evidence="11" type="ORF">DWX04_10195</name>
    <name evidence="10" type="ORF">DXD46_00125</name>
    <name evidence="14" type="ORF">EH214_00526</name>
    <name evidence="8" type="ORF">FYJ30_07150</name>
    <name evidence="3" type="ORF">GAS37_14800</name>
    <name evidence="5" type="ORF">GAY12_06050</name>
    <name evidence="4" type="ORF">GAY79_02470</name>
    <name evidence="9" type="ORF">HKQ54_05085</name>
    <name evidence="6" type="ORF">KTG10_16950</name>
    <name evidence="7" type="ORF">PL594_01615</name>
</gene>
<evidence type="ECO:0000313" key="15">
    <source>
        <dbReference type="Proteomes" id="UP000061587"/>
    </source>
</evidence>
<dbReference type="EMBL" id="WCXA01000031">
    <property type="protein sequence ID" value="KAB3859337.1"/>
    <property type="molecule type" value="Genomic_DNA"/>
</dbReference>
<dbReference type="EMBL" id="QSJM01000013">
    <property type="protein sequence ID" value="RHD82339.1"/>
    <property type="molecule type" value="Genomic_DNA"/>
</dbReference>
<dbReference type="InterPro" id="IPR036736">
    <property type="entry name" value="ACP-like_sf"/>
</dbReference>
<evidence type="ECO:0000259" key="1">
    <source>
        <dbReference type="PROSITE" id="PS50075"/>
    </source>
</evidence>
<dbReference type="Proteomes" id="UP000283429">
    <property type="component" value="Unassembled WGS sequence"/>
</dbReference>
<dbReference type="EMBL" id="QRMN01000018">
    <property type="protein sequence ID" value="RHJ77144.1"/>
    <property type="molecule type" value="Genomic_DNA"/>
</dbReference>
<dbReference type="Proteomes" id="UP000462015">
    <property type="component" value="Unassembled WGS sequence"/>
</dbReference>
<dbReference type="EMBL" id="JAQKEI010000002">
    <property type="protein sequence ID" value="MDB0850214.1"/>
    <property type="molecule type" value="Genomic_DNA"/>
</dbReference>
<dbReference type="EMBL" id="RWHZ01000003">
    <property type="protein sequence ID" value="TSE50239.1"/>
    <property type="molecule type" value="Genomic_DNA"/>
</dbReference>
<dbReference type="EMBL" id="QRXI01000011">
    <property type="protein sequence ID" value="RGT93732.1"/>
    <property type="molecule type" value="Genomic_DNA"/>
</dbReference>
<sequence>MNLQEFISKFASQFEDEDPSVFTADTDYHELDSWSSLTGLSVVAMIIQEYGVELDSQDVRKADTIEDLFNLVNERQA</sequence>
<dbReference type="Proteomes" id="UP000555193">
    <property type="component" value="Unassembled WGS sequence"/>
</dbReference>
<protein>
    <submittedName>
        <fullName evidence="2">Acyl carrier protein</fullName>
    </submittedName>
    <submittedName>
        <fullName evidence="7">Phosphopantetheine-binding protein</fullName>
    </submittedName>
</protein>
<reference evidence="7" key="9">
    <citation type="submission" date="2023-01" db="EMBL/GenBank/DDBJ databases">
        <title>Human gut microbiome strain richness.</title>
        <authorList>
            <person name="Chen-Liaw A."/>
        </authorList>
    </citation>
    <scope>NUCLEOTIDE SEQUENCE</scope>
    <source>
        <strain evidence="7">H9_m1001271B151109d0_201107</strain>
    </source>
</reference>
<reference evidence="21 23" key="5">
    <citation type="journal article" date="2019" name="Nat. Med.">
        <title>A library of human gut bacterial isolates paired with longitudinal multiomics data enables mechanistic microbiome research.</title>
        <authorList>
            <person name="Poyet M."/>
            <person name="Groussin M."/>
            <person name="Gibbons S.M."/>
            <person name="Avila-Pacheco J."/>
            <person name="Jiang X."/>
            <person name="Kearney S.M."/>
            <person name="Perrotta A.R."/>
            <person name="Berdy B."/>
            <person name="Zhao S."/>
            <person name="Lieberman T.D."/>
            <person name="Swanson P.K."/>
            <person name="Smith M."/>
            <person name="Roesemann S."/>
            <person name="Alexander J.E."/>
            <person name="Rich S.A."/>
            <person name="Livny J."/>
            <person name="Vlamakis H."/>
            <person name="Clish C."/>
            <person name="Bullock K."/>
            <person name="Deik A."/>
            <person name="Scott J."/>
            <person name="Pierce K.A."/>
            <person name="Xavier R.J."/>
            <person name="Alm E.J."/>
        </authorList>
    </citation>
    <scope>NUCLEOTIDE SEQUENCE [LARGE SCALE GENOMIC DNA]</scope>
    <source>
        <strain evidence="4 21">BIOML-A111</strain>
        <strain evidence="3 24">BIOML-A9</strain>
        <strain evidence="5 23">BIOML-A98</strain>
    </source>
</reference>
<evidence type="ECO:0000313" key="18">
    <source>
        <dbReference type="Proteomes" id="UP000283833"/>
    </source>
</evidence>
<evidence type="ECO:0000313" key="24">
    <source>
        <dbReference type="Proteomes" id="UP000470332"/>
    </source>
</evidence>
<evidence type="ECO:0000313" key="5">
    <source>
        <dbReference type="EMBL" id="KAB6637926.1"/>
    </source>
</evidence>
<dbReference type="Proteomes" id="UP000460950">
    <property type="component" value="Unassembled WGS sequence"/>
</dbReference>
<dbReference type="Proteomes" id="UP000408523">
    <property type="component" value="Unassembled WGS sequence"/>
</dbReference>
<reference evidence="16 17" key="3">
    <citation type="submission" date="2018-08" db="EMBL/GenBank/DDBJ databases">
        <title>A genome reference for cultivated species of the human gut microbiota.</title>
        <authorList>
            <person name="Zou Y."/>
            <person name="Xue W."/>
            <person name="Luo G."/>
        </authorList>
    </citation>
    <scope>NUCLEOTIDE SEQUENCE [LARGE SCALE GENOMIC DNA]</scope>
    <source>
        <strain evidence="11 18">AF18-14</strain>
        <strain evidence="13 19">AM09-18</strain>
        <strain evidence="12 17">AM30-40</strain>
        <strain evidence="10 16">TM05-16</strain>
    </source>
</reference>
<evidence type="ECO:0000313" key="25">
    <source>
        <dbReference type="Proteomes" id="UP000555193"/>
    </source>
</evidence>
<dbReference type="EMBL" id="QSPP01000001">
    <property type="protein sequence ID" value="RGJ92178.1"/>
    <property type="molecule type" value="Genomic_DNA"/>
</dbReference>
<evidence type="ECO:0000313" key="9">
    <source>
        <dbReference type="EMBL" id="NMW35534.1"/>
    </source>
</evidence>
<reference evidence="15" key="1">
    <citation type="submission" date="2015-10" db="EMBL/GenBank/DDBJ databases">
        <title>Extensive mobilome-driven genome diversification in gut-associated Bacteroides vulgatus mpk.</title>
        <authorList>
            <person name="Beier S."/>
            <person name="Lange A."/>
            <person name="Huson D.H."/>
            <person name="Frick J.-S."/>
            <person name="Autenrieth I.B."/>
        </authorList>
    </citation>
    <scope>NUCLEOTIDE SEQUENCE [LARGE SCALE GENOMIC DNA]</scope>
    <source>
        <strain evidence="15">mpk</strain>
    </source>
</reference>
<dbReference type="InterPro" id="IPR009081">
    <property type="entry name" value="PP-bd_ACP"/>
</dbReference>
<dbReference type="PROSITE" id="PS50075">
    <property type="entry name" value="CARRIER"/>
    <property type="match status" value="1"/>
</dbReference>
<evidence type="ECO:0000313" key="8">
    <source>
        <dbReference type="EMBL" id="MSS48095.1"/>
    </source>
</evidence>
<evidence type="ECO:0000313" key="6">
    <source>
        <dbReference type="EMBL" id="MBU9140394.1"/>
    </source>
</evidence>
<dbReference type="Proteomes" id="UP000736888">
    <property type="component" value="Unassembled WGS sequence"/>
</dbReference>
<evidence type="ECO:0000313" key="2">
    <source>
        <dbReference type="EMBL" id="ALK84330.1"/>
    </source>
</evidence>
<reference evidence="9 25" key="7">
    <citation type="submission" date="2020-04" db="EMBL/GenBank/DDBJ databases">
        <title>A novel gut-associated lysogenic phage, Bacteroides phage BV01, alters the host transcriptome and bile acid metabolism in Bacteroides vulgatus.</title>
        <authorList>
            <person name="Campbell D.E."/>
            <person name="Ly L."/>
            <person name="Ridlon J.M."/>
            <person name="Hsiao A."/>
            <person name="Degnan P.H."/>
        </authorList>
    </citation>
    <scope>NUCLEOTIDE SEQUENCE [LARGE SCALE GENOMIC DNA]</scope>
    <source>
        <strain evidence="9 25">VPI-4506</strain>
    </source>
</reference>
<evidence type="ECO:0000313" key="23">
    <source>
        <dbReference type="Proteomes" id="UP000462015"/>
    </source>
</evidence>
<name>A0A0N7J768_PHOVU</name>
<evidence type="ECO:0000313" key="16">
    <source>
        <dbReference type="Proteomes" id="UP000260640"/>
    </source>
</evidence>
<dbReference type="Proteomes" id="UP001210999">
    <property type="component" value="Unassembled WGS sequence"/>
</dbReference>
<reference evidence="2 15" key="2">
    <citation type="journal article" date="2016" name="Genome Biol. Evol.">
        <title>Extensive mobilome-driven genome diversification in mouse gut-associated Bacteroides vulgatus mpk.</title>
        <authorList>
            <person name="Lange A."/>
            <person name="Beier S."/>
            <person name="Steimle A."/>
            <person name="Autenrieth I.B."/>
            <person name="Huson D.H."/>
            <person name="Frick J.S."/>
        </authorList>
    </citation>
    <scope>NUCLEOTIDE SEQUENCE [LARGE SCALE GENOMIC DNA]</scope>
    <source>
        <strain evidence="15">mpk</strain>
        <strain evidence="2">Mpk</strain>
    </source>
</reference>
<evidence type="ECO:0000313" key="17">
    <source>
        <dbReference type="Proteomes" id="UP000283429"/>
    </source>
</evidence>
<dbReference type="Proteomes" id="UP000260640">
    <property type="component" value="Unassembled WGS sequence"/>
</dbReference>
<evidence type="ECO:0000313" key="10">
    <source>
        <dbReference type="EMBL" id="RGJ92178.1"/>
    </source>
</evidence>
<dbReference type="Gene3D" id="1.10.1200.10">
    <property type="entry name" value="ACP-like"/>
    <property type="match status" value="1"/>
</dbReference>
<organism evidence="2 15">
    <name type="scientific">Phocaeicola vulgatus</name>
    <name type="common">Bacteroides vulgatus</name>
    <dbReference type="NCBI Taxonomy" id="821"/>
    <lineage>
        <taxon>Bacteria</taxon>
        <taxon>Pseudomonadati</taxon>
        <taxon>Bacteroidota</taxon>
        <taxon>Bacteroidia</taxon>
        <taxon>Bacteroidales</taxon>
        <taxon>Bacteroidaceae</taxon>
        <taxon>Phocaeicola</taxon>
    </lineage>
</organism>
<dbReference type="Proteomes" id="UP000470332">
    <property type="component" value="Unassembled WGS sequence"/>
</dbReference>
<evidence type="ECO:0000313" key="13">
    <source>
        <dbReference type="EMBL" id="RHJ77144.1"/>
    </source>
</evidence>
<dbReference type="Proteomes" id="UP000437431">
    <property type="component" value="Unassembled WGS sequence"/>
</dbReference>
<dbReference type="Proteomes" id="UP000061587">
    <property type="component" value="Chromosome"/>
</dbReference>
<dbReference type="SUPFAM" id="SSF47336">
    <property type="entry name" value="ACP-like"/>
    <property type="match status" value="1"/>
</dbReference>
<evidence type="ECO:0000313" key="20">
    <source>
        <dbReference type="Proteomes" id="UP000408523"/>
    </source>
</evidence>
<dbReference type="RefSeq" id="WP_057098966.1">
    <property type="nucleotide sequence ID" value="NZ_CAXSNX010000007.1"/>
</dbReference>
<evidence type="ECO:0000313" key="7">
    <source>
        <dbReference type="EMBL" id="MDB0850214.1"/>
    </source>
</evidence>
<evidence type="ECO:0000313" key="14">
    <source>
        <dbReference type="EMBL" id="TSE50239.1"/>
    </source>
</evidence>
<evidence type="ECO:0000313" key="11">
    <source>
        <dbReference type="EMBL" id="RGT93732.1"/>
    </source>
</evidence>
<reference evidence="14 20" key="4">
    <citation type="journal article" date="2019" name="Nat. Commun.">
        <title>Gram positive-like bacteriocins with broad spectrum anti-Bacteroidales activity encoded on mobile elements of the human gut microbiota.</title>
        <authorList>
            <person name="Bechon N."/>
            <person name="Coyne M.J.Jr."/>
            <person name="Laclare-Mceneany V."/>
            <person name="Chatzidaki-Livanis M."/>
            <person name="Ghigo J.-M."/>
            <person name="Comstock L.E."/>
        </authorList>
    </citation>
    <scope>NUCLEOTIDE SEQUENCE [LARGE SCALE GENOMIC DNA]</scope>
    <source>
        <strain evidence="14 20">CL01T12C17</strain>
    </source>
</reference>
<reference evidence="8 22" key="6">
    <citation type="submission" date="2019-09" db="EMBL/GenBank/DDBJ databases">
        <title>In-depth cultivation of the pig gut microbiome towards novel bacterial diversity and tailored functional studies.</title>
        <authorList>
            <person name="Wylensek D."/>
            <person name="Hitch T.C.A."/>
            <person name="Clavel T."/>
        </authorList>
    </citation>
    <scope>NUCLEOTIDE SEQUENCE [LARGE SCALE GENOMIC DNA]</scope>
    <source>
        <strain evidence="8 22">WCA-389-WT-3C</strain>
    </source>
</reference>
<dbReference type="AlphaFoldDB" id="A0A0N7J768"/>
<reference evidence="6" key="8">
    <citation type="submission" date="2021-06" db="EMBL/GenBank/DDBJ databases">
        <title>Collection of gut derived symbiotic bacterial strains cultured from healthy donors.</title>
        <authorList>
            <person name="Lin H."/>
            <person name="Littmann E."/>
            <person name="Pamer E.G."/>
        </authorList>
    </citation>
    <scope>NUCLEOTIDE SEQUENCE</scope>
    <source>
        <strain evidence="6">MSK.6.33</strain>
    </source>
</reference>
<dbReference type="EMBL" id="JABDSH010000059">
    <property type="protein sequence ID" value="NMW35534.1"/>
    <property type="molecule type" value="Genomic_DNA"/>
</dbReference>
<dbReference type="PATRIC" id="fig|821.40.peg.2061"/>
<dbReference type="EMBL" id="WDAL01000009">
    <property type="protein sequence ID" value="KAB6637926.1"/>
    <property type="molecule type" value="Genomic_DNA"/>
</dbReference>
<evidence type="ECO:0000313" key="12">
    <source>
        <dbReference type="EMBL" id="RHD82339.1"/>
    </source>
</evidence>
<feature type="domain" description="Carrier" evidence="1">
    <location>
        <begin position="1"/>
        <end position="76"/>
    </location>
</feature>
<evidence type="ECO:0000313" key="19">
    <source>
        <dbReference type="Proteomes" id="UP000283958"/>
    </source>
</evidence>